<dbReference type="Pfam" id="PF00106">
    <property type="entry name" value="adh_short"/>
    <property type="match status" value="1"/>
</dbReference>
<evidence type="ECO:0000256" key="1">
    <source>
        <dbReference type="ARBA" id="ARBA00006484"/>
    </source>
</evidence>
<dbReference type="InterPro" id="IPR002347">
    <property type="entry name" value="SDR_fam"/>
</dbReference>
<name>A0ABR3A1V6_9AGAR</name>
<keyword evidence="2" id="KW-0521">NADP</keyword>
<evidence type="ECO:0000256" key="2">
    <source>
        <dbReference type="ARBA" id="ARBA00022857"/>
    </source>
</evidence>
<keyword evidence="4" id="KW-1133">Transmembrane helix</keyword>
<evidence type="ECO:0000256" key="3">
    <source>
        <dbReference type="ARBA" id="ARBA00023002"/>
    </source>
</evidence>
<dbReference type="InterPro" id="IPR036291">
    <property type="entry name" value="NAD(P)-bd_dom_sf"/>
</dbReference>
<keyword evidence="3" id="KW-0560">Oxidoreductase</keyword>
<evidence type="ECO:0000313" key="6">
    <source>
        <dbReference type="Proteomes" id="UP001437256"/>
    </source>
</evidence>
<dbReference type="Proteomes" id="UP001437256">
    <property type="component" value="Unassembled WGS sequence"/>
</dbReference>
<gene>
    <name evidence="5" type="ORF">AAF712_005582</name>
</gene>
<keyword evidence="4" id="KW-0472">Membrane</keyword>
<dbReference type="PRINTS" id="PR00081">
    <property type="entry name" value="GDHRDH"/>
</dbReference>
<evidence type="ECO:0000313" key="5">
    <source>
        <dbReference type="EMBL" id="KAL0067354.1"/>
    </source>
</evidence>
<comment type="caution">
    <text evidence="5">The sequence shown here is derived from an EMBL/GenBank/DDBJ whole genome shotgun (WGS) entry which is preliminary data.</text>
</comment>
<evidence type="ECO:0000256" key="4">
    <source>
        <dbReference type="SAM" id="Phobius"/>
    </source>
</evidence>
<evidence type="ECO:0008006" key="7">
    <source>
        <dbReference type="Google" id="ProtNLM"/>
    </source>
</evidence>
<comment type="similarity">
    <text evidence="1">Belongs to the short-chain dehydrogenases/reductases (SDR) family.</text>
</comment>
<feature type="transmembrane region" description="Helical" evidence="4">
    <location>
        <begin position="322"/>
        <end position="341"/>
    </location>
</feature>
<dbReference type="PANTHER" id="PTHR44229:SF4">
    <property type="entry name" value="15-HYDROXYPROSTAGLANDIN DEHYDROGENASE [NAD(+)]"/>
    <property type="match status" value="1"/>
</dbReference>
<dbReference type="PANTHER" id="PTHR44229">
    <property type="entry name" value="15-HYDROXYPROSTAGLANDIN DEHYDROGENASE [NAD(+)]"/>
    <property type="match status" value="1"/>
</dbReference>
<protein>
    <recommendedName>
        <fullName evidence="7">NAD(P)-binding protein</fullName>
    </recommendedName>
</protein>
<accession>A0ABR3A1V6</accession>
<proteinExistence type="inferred from homology"/>
<sequence length="350" mass="37421">MSTEANPDTTAIEIPDAELFRDAGRLKEKVVIITGAANGIGKETAVKMASYGQVPSVNLEMGIVTHLAKLVIGDRDLPGAEQVVEEIRNAGGKATCIKCDVTVFDHIVALYELAMKTYGGVDVVIPNAGVNEVDRLGDLRFDENGKPKGPQWRTIQINLVGVFNTLHLAQHYLLKNSGDLKAVVLLGSIASWIAIPGAPQYSASKHGVLGLMRSLHPIYEKFGIRIAAIHPFFADTGIIPLPAKIFLTGIPLVPVPRIAGAITYAATNPNPATSGCAYLLTDNGPVFKVPKEEFKLGVYGMIDTRKNALLKAAGGILAFRKIVTSTPVLALLIAGVSWVLYGRYGKQLGF</sequence>
<dbReference type="Gene3D" id="3.40.50.720">
    <property type="entry name" value="NAD(P)-binding Rossmann-like Domain"/>
    <property type="match status" value="1"/>
</dbReference>
<organism evidence="5 6">
    <name type="scientific">Marasmius tenuissimus</name>
    <dbReference type="NCBI Taxonomy" id="585030"/>
    <lineage>
        <taxon>Eukaryota</taxon>
        <taxon>Fungi</taxon>
        <taxon>Dikarya</taxon>
        <taxon>Basidiomycota</taxon>
        <taxon>Agaricomycotina</taxon>
        <taxon>Agaricomycetes</taxon>
        <taxon>Agaricomycetidae</taxon>
        <taxon>Agaricales</taxon>
        <taxon>Marasmiineae</taxon>
        <taxon>Marasmiaceae</taxon>
        <taxon>Marasmius</taxon>
    </lineage>
</organism>
<dbReference type="InterPro" id="IPR020904">
    <property type="entry name" value="Sc_DH/Rdtase_CS"/>
</dbReference>
<dbReference type="EMBL" id="JBBXMP010000026">
    <property type="protein sequence ID" value="KAL0067354.1"/>
    <property type="molecule type" value="Genomic_DNA"/>
</dbReference>
<keyword evidence="4" id="KW-0812">Transmembrane</keyword>
<dbReference type="SUPFAM" id="SSF51735">
    <property type="entry name" value="NAD(P)-binding Rossmann-fold domains"/>
    <property type="match status" value="1"/>
</dbReference>
<keyword evidence="6" id="KW-1185">Reference proteome</keyword>
<reference evidence="5 6" key="1">
    <citation type="submission" date="2024-05" db="EMBL/GenBank/DDBJ databases">
        <title>A draft genome resource for the thread blight pathogen Marasmius tenuissimus strain MS-2.</title>
        <authorList>
            <person name="Yulfo-Soto G.E."/>
            <person name="Baruah I.K."/>
            <person name="Amoako-Attah I."/>
            <person name="Bukari Y."/>
            <person name="Meinhardt L.W."/>
            <person name="Bailey B.A."/>
            <person name="Cohen S.P."/>
        </authorList>
    </citation>
    <scope>NUCLEOTIDE SEQUENCE [LARGE SCALE GENOMIC DNA]</scope>
    <source>
        <strain evidence="5 6">MS-2</strain>
    </source>
</reference>
<dbReference type="PROSITE" id="PS00061">
    <property type="entry name" value="ADH_SHORT"/>
    <property type="match status" value="1"/>
</dbReference>